<sequence length="97" mass="10723">MCASCEILPARLDSFSKSILCIRDLLVGRCRGIEHTSRPSNYHSTSPRCRISVDIAGEHHPLGGERLTRRATVLLFATLYSHPFPSDSGSRAEVEGR</sequence>
<dbReference type="AlphaFoldDB" id="A0A5B7FDU2"/>
<keyword evidence="2" id="KW-1185">Reference proteome</keyword>
<evidence type="ECO:0000313" key="1">
    <source>
        <dbReference type="EMBL" id="MPC44622.1"/>
    </source>
</evidence>
<name>A0A5B7FDU2_PORTR</name>
<comment type="caution">
    <text evidence="1">The sequence shown here is derived from an EMBL/GenBank/DDBJ whole genome shotgun (WGS) entry which is preliminary data.</text>
</comment>
<dbReference type="EMBL" id="VSRR010006365">
    <property type="protein sequence ID" value="MPC44622.1"/>
    <property type="molecule type" value="Genomic_DNA"/>
</dbReference>
<accession>A0A5B7FDU2</accession>
<gene>
    <name evidence="1" type="ORF">E2C01_038299</name>
</gene>
<dbReference type="Proteomes" id="UP000324222">
    <property type="component" value="Unassembled WGS sequence"/>
</dbReference>
<reference evidence="1 2" key="1">
    <citation type="submission" date="2019-05" db="EMBL/GenBank/DDBJ databases">
        <title>Another draft genome of Portunus trituberculatus and its Hox gene families provides insights of decapod evolution.</title>
        <authorList>
            <person name="Jeong J.-H."/>
            <person name="Song I."/>
            <person name="Kim S."/>
            <person name="Choi T."/>
            <person name="Kim D."/>
            <person name="Ryu S."/>
            <person name="Kim W."/>
        </authorList>
    </citation>
    <scope>NUCLEOTIDE SEQUENCE [LARGE SCALE GENOMIC DNA]</scope>
    <source>
        <tissue evidence="1">Muscle</tissue>
    </source>
</reference>
<evidence type="ECO:0000313" key="2">
    <source>
        <dbReference type="Proteomes" id="UP000324222"/>
    </source>
</evidence>
<proteinExistence type="predicted"/>
<protein>
    <submittedName>
        <fullName evidence="1">Uncharacterized protein</fullName>
    </submittedName>
</protein>
<organism evidence="1 2">
    <name type="scientific">Portunus trituberculatus</name>
    <name type="common">Swimming crab</name>
    <name type="synonym">Neptunus trituberculatus</name>
    <dbReference type="NCBI Taxonomy" id="210409"/>
    <lineage>
        <taxon>Eukaryota</taxon>
        <taxon>Metazoa</taxon>
        <taxon>Ecdysozoa</taxon>
        <taxon>Arthropoda</taxon>
        <taxon>Crustacea</taxon>
        <taxon>Multicrustacea</taxon>
        <taxon>Malacostraca</taxon>
        <taxon>Eumalacostraca</taxon>
        <taxon>Eucarida</taxon>
        <taxon>Decapoda</taxon>
        <taxon>Pleocyemata</taxon>
        <taxon>Brachyura</taxon>
        <taxon>Eubrachyura</taxon>
        <taxon>Portunoidea</taxon>
        <taxon>Portunidae</taxon>
        <taxon>Portuninae</taxon>
        <taxon>Portunus</taxon>
    </lineage>
</organism>